<keyword evidence="2" id="KW-0449">Lipoprotein</keyword>
<dbReference type="PANTHER" id="PTHR14096:SF27">
    <property type="entry name" value="APOLIPOPROTEIN L2"/>
    <property type="match status" value="1"/>
</dbReference>
<proteinExistence type="inferred from homology"/>
<dbReference type="GO" id="GO:0008289">
    <property type="term" value="F:lipid binding"/>
    <property type="evidence" value="ECO:0007669"/>
    <property type="project" value="InterPro"/>
</dbReference>
<dbReference type="Pfam" id="PF05461">
    <property type="entry name" value="ApoL"/>
    <property type="match status" value="1"/>
</dbReference>
<comment type="similarity">
    <text evidence="1">Belongs to the apolipoprotein L family.</text>
</comment>
<protein>
    <submittedName>
        <fullName evidence="2">Apolipoprotein L3</fullName>
    </submittedName>
</protein>
<keyword evidence="3" id="KW-1185">Reference proteome</keyword>
<dbReference type="GO" id="GO:0006869">
    <property type="term" value="P:lipid transport"/>
    <property type="evidence" value="ECO:0007669"/>
    <property type="project" value="InterPro"/>
</dbReference>
<dbReference type="EMBL" id="KN125292">
    <property type="protein sequence ID" value="KFO18920.1"/>
    <property type="molecule type" value="Genomic_DNA"/>
</dbReference>
<dbReference type="PANTHER" id="PTHR14096">
    <property type="entry name" value="APOLIPOPROTEIN L"/>
    <property type="match status" value="1"/>
</dbReference>
<dbReference type="eggNOG" id="ENOG502RZGU">
    <property type="taxonomic scope" value="Eukaryota"/>
</dbReference>
<dbReference type="AlphaFoldDB" id="A0A091CP17"/>
<evidence type="ECO:0000313" key="3">
    <source>
        <dbReference type="Proteomes" id="UP000028990"/>
    </source>
</evidence>
<dbReference type="GO" id="GO:0016020">
    <property type="term" value="C:membrane"/>
    <property type="evidence" value="ECO:0007669"/>
    <property type="project" value="TreeGrafter"/>
</dbReference>
<gene>
    <name evidence="2" type="ORF">H920_19695</name>
</gene>
<reference evidence="2 3" key="1">
    <citation type="submission" date="2013-11" db="EMBL/GenBank/DDBJ databases">
        <title>The Damaraland mole rat (Fukomys damarensis) genome and evolution of African mole rats.</title>
        <authorList>
            <person name="Gladyshev V.N."/>
            <person name="Fang X."/>
        </authorList>
    </citation>
    <scope>NUCLEOTIDE SEQUENCE [LARGE SCALE GENOMIC DNA]</scope>
    <source>
        <tissue evidence="2">Liver</tissue>
    </source>
</reference>
<organism evidence="2 3">
    <name type="scientific">Fukomys damarensis</name>
    <name type="common">Damaraland mole rat</name>
    <name type="synonym">Cryptomys damarensis</name>
    <dbReference type="NCBI Taxonomy" id="885580"/>
    <lineage>
        <taxon>Eukaryota</taxon>
        <taxon>Metazoa</taxon>
        <taxon>Chordata</taxon>
        <taxon>Craniata</taxon>
        <taxon>Vertebrata</taxon>
        <taxon>Euteleostomi</taxon>
        <taxon>Mammalia</taxon>
        <taxon>Eutheria</taxon>
        <taxon>Euarchontoglires</taxon>
        <taxon>Glires</taxon>
        <taxon>Rodentia</taxon>
        <taxon>Hystricomorpha</taxon>
        <taxon>Bathyergidae</taxon>
        <taxon>Fukomys</taxon>
    </lineage>
</organism>
<evidence type="ECO:0000313" key="2">
    <source>
        <dbReference type="EMBL" id="KFO18920.1"/>
    </source>
</evidence>
<evidence type="ECO:0000256" key="1">
    <source>
        <dbReference type="ARBA" id="ARBA00010090"/>
    </source>
</evidence>
<accession>A0A091CP17</accession>
<dbReference type="Proteomes" id="UP000028990">
    <property type="component" value="Unassembled WGS sequence"/>
</dbReference>
<dbReference type="GO" id="GO:0042157">
    <property type="term" value="P:lipoprotein metabolic process"/>
    <property type="evidence" value="ECO:0007669"/>
    <property type="project" value="InterPro"/>
</dbReference>
<dbReference type="OrthoDB" id="6363454at2759"/>
<dbReference type="GO" id="GO:0005576">
    <property type="term" value="C:extracellular region"/>
    <property type="evidence" value="ECO:0007669"/>
    <property type="project" value="InterPro"/>
</dbReference>
<name>A0A091CP17_FUKDA</name>
<dbReference type="InterPro" id="IPR008405">
    <property type="entry name" value="ApoL"/>
</dbReference>
<sequence>MLHKALYEHAAARTREDRKELQEALEVGKKFLKIFPQIRECIEKIRGLAAQVDKTHRGCTVSNVVASSAGAVSGVMTMMGLLLAPFTAGGSLTLSAAGMGLGAATAATGVATIITEESVTWWAKAEANRLLSASEVNLRELLVLVHKIAPKVIPKCKKCISNWKKMMTNIRARRAAIANPSLARDARRLTTPGALSPQRAQEVQRAFTGTALTMTKASRIMGVVSTGFSLGVDVYNLVKDLNHLREGAEAESARELWQMAQELEAKLEGLSEVYNTLQSALDD</sequence>